<reference evidence="6 7" key="1">
    <citation type="submission" date="2016-01" db="EMBL/GenBank/DDBJ databases">
        <title>High potential of lignocellulose degradation of a new Verrucomicrobia species.</title>
        <authorList>
            <person name="Wang Y."/>
            <person name="Shi Y."/>
            <person name="Qiu Z."/>
            <person name="Liu S."/>
            <person name="Yang H."/>
        </authorList>
    </citation>
    <scope>NUCLEOTIDE SEQUENCE [LARGE SCALE GENOMIC DNA]</scope>
    <source>
        <strain evidence="6 7">TSB47</strain>
    </source>
</reference>
<dbReference type="InterPro" id="IPR029028">
    <property type="entry name" value="Alpha/beta_knot_MTases"/>
</dbReference>
<dbReference type="GO" id="GO:0032259">
    <property type="term" value="P:methylation"/>
    <property type="evidence" value="ECO:0007669"/>
    <property type="project" value="UniProtKB-KW"/>
</dbReference>
<keyword evidence="3 6" id="KW-0808">Transferase</keyword>
<dbReference type="InterPro" id="IPR001537">
    <property type="entry name" value="SpoU_MeTrfase"/>
</dbReference>
<feature type="domain" description="tRNA/rRNA methyltransferase SpoU type" evidence="4">
    <location>
        <begin position="105"/>
        <end position="242"/>
    </location>
</feature>
<dbReference type="SUPFAM" id="SSF75217">
    <property type="entry name" value="alpha/beta knot"/>
    <property type="match status" value="1"/>
</dbReference>
<evidence type="ECO:0000256" key="2">
    <source>
        <dbReference type="ARBA" id="ARBA00022603"/>
    </source>
</evidence>
<evidence type="ECO:0000313" key="7">
    <source>
        <dbReference type="Proteomes" id="UP000078486"/>
    </source>
</evidence>
<proteinExistence type="inferred from homology"/>
<dbReference type="PANTHER" id="PTHR43191:SF2">
    <property type="entry name" value="RRNA METHYLTRANSFERASE 3, MITOCHONDRIAL"/>
    <property type="match status" value="1"/>
</dbReference>
<dbReference type="Pfam" id="PF00588">
    <property type="entry name" value="SpoU_methylase"/>
    <property type="match status" value="1"/>
</dbReference>
<dbReference type="Proteomes" id="UP000078486">
    <property type="component" value="Unassembled WGS sequence"/>
</dbReference>
<dbReference type="Pfam" id="PF22435">
    <property type="entry name" value="MRM3-like_sub_bind"/>
    <property type="match status" value="1"/>
</dbReference>
<dbReference type="GO" id="GO:0003723">
    <property type="term" value="F:RNA binding"/>
    <property type="evidence" value="ECO:0007669"/>
    <property type="project" value="InterPro"/>
</dbReference>
<name>A0A178IEY0_9BACT</name>
<keyword evidence="7" id="KW-1185">Reference proteome</keyword>
<keyword evidence="2 6" id="KW-0489">Methyltransferase</keyword>
<dbReference type="GO" id="GO:0008173">
    <property type="term" value="F:RNA methyltransferase activity"/>
    <property type="evidence" value="ECO:0007669"/>
    <property type="project" value="InterPro"/>
</dbReference>
<evidence type="ECO:0000256" key="3">
    <source>
        <dbReference type="ARBA" id="ARBA00022679"/>
    </source>
</evidence>
<evidence type="ECO:0000259" key="4">
    <source>
        <dbReference type="Pfam" id="PF00588"/>
    </source>
</evidence>
<dbReference type="Gene3D" id="3.40.1280.10">
    <property type="match status" value="1"/>
</dbReference>
<comment type="caution">
    <text evidence="6">The sequence shown here is derived from an EMBL/GenBank/DDBJ whole genome shotgun (WGS) entry which is preliminary data.</text>
</comment>
<organism evidence="6 7">
    <name type="scientific">Termitidicoccus mucosus</name>
    <dbReference type="NCBI Taxonomy" id="1184151"/>
    <lineage>
        <taxon>Bacteria</taxon>
        <taxon>Pseudomonadati</taxon>
        <taxon>Verrucomicrobiota</taxon>
        <taxon>Opitutia</taxon>
        <taxon>Opitutales</taxon>
        <taxon>Opitutaceae</taxon>
        <taxon>Termitidicoccus</taxon>
    </lineage>
</organism>
<dbReference type="PANTHER" id="PTHR43191">
    <property type="entry name" value="RRNA METHYLTRANSFERASE 3"/>
    <property type="match status" value="1"/>
</dbReference>
<dbReference type="STRING" id="1184151.AW736_20895"/>
<dbReference type="InterPro" id="IPR051259">
    <property type="entry name" value="rRNA_Methyltransferase"/>
</dbReference>
<sequence>MLTKVEINRLRSLREKKCREEQGVFVVEGAKVTGELLAEGFPLVEIFATSAWDGLAAAARARVPVRVITPGEMARISHFPTPSPVLAVGRIERTELAPGEMARGFTLALDGVQDAGNVGTLLRVADWFAFDRVVCSPACADVFSQKVINASMGSFSRVRIITAELAGALAEAAGAGVPVLGCDLEGESVHALAPLEAAVVVIGSEGGGLSPEVSARVTRRVTIPRHGRAESLNAGVAAAIVCDNLRRVRQAAGPGDPVTR</sequence>
<evidence type="ECO:0000313" key="6">
    <source>
        <dbReference type="EMBL" id="OAM87727.1"/>
    </source>
</evidence>
<dbReference type="InterPro" id="IPR029026">
    <property type="entry name" value="tRNA_m1G_MTases_N"/>
</dbReference>
<dbReference type="InterPro" id="IPR053888">
    <property type="entry name" value="MRM3-like_sub_bind"/>
</dbReference>
<dbReference type="AlphaFoldDB" id="A0A178IEY0"/>
<dbReference type="EMBL" id="LRRQ01000160">
    <property type="protein sequence ID" value="OAM87727.1"/>
    <property type="molecule type" value="Genomic_DNA"/>
</dbReference>
<dbReference type="SUPFAM" id="SSF55315">
    <property type="entry name" value="L30e-like"/>
    <property type="match status" value="1"/>
</dbReference>
<dbReference type="InterPro" id="IPR029064">
    <property type="entry name" value="Ribosomal_eL30-like_sf"/>
</dbReference>
<dbReference type="Gene3D" id="3.30.1330.30">
    <property type="match status" value="1"/>
</dbReference>
<protein>
    <submittedName>
        <fullName evidence="6">RNA methyltransferase</fullName>
    </submittedName>
</protein>
<gene>
    <name evidence="6" type="ORF">AW736_20895</name>
</gene>
<feature type="domain" description="MRM3-like substrate binding" evidence="5">
    <location>
        <begin position="6"/>
        <end position="87"/>
    </location>
</feature>
<dbReference type="OrthoDB" id="9785673at2"/>
<evidence type="ECO:0000256" key="1">
    <source>
        <dbReference type="ARBA" id="ARBA00007228"/>
    </source>
</evidence>
<comment type="similarity">
    <text evidence="1">Belongs to the class IV-like SAM-binding methyltransferase superfamily. RNA methyltransferase TrmH family.</text>
</comment>
<evidence type="ECO:0000259" key="5">
    <source>
        <dbReference type="Pfam" id="PF22435"/>
    </source>
</evidence>
<accession>A0A178IEY0</accession>
<dbReference type="GO" id="GO:0006396">
    <property type="term" value="P:RNA processing"/>
    <property type="evidence" value="ECO:0007669"/>
    <property type="project" value="InterPro"/>
</dbReference>
<dbReference type="CDD" id="cd18109">
    <property type="entry name" value="SpoU-like_RNA-MTase"/>
    <property type="match status" value="1"/>
</dbReference>